<dbReference type="AlphaFoldDB" id="A0AAN7BG38"/>
<organism evidence="1 2">
    <name type="scientific">Podospora fimiseda</name>
    <dbReference type="NCBI Taxonomy" id="252190"/>
    <lineage>
        <taxon>Eukaryota</taxon>
        <taxon>Fungi</taxon>
        <taxon>Dikarya</taxon>
        <taxon>Ascomycota</taxon>
        <taxon>Pezizomycotina</taxon>
        <taxon>Sordariomycetes</taxon>
        <taxon>Sordariomycetidae</taxon>
        <taxon>Sordariales</taxon>
        <taxon>Podosporaceae</taxon>
        <taxon>Podospora</taxon>
    </lineage>
</organism>
<protein>
    <submittedName>
        <fullName evidence="1">Uncharacterized protein</fullName>
    </submittedName>
</protein>
<name>A0AAN7BG38_9PEZI</name>
<evidence type="ECO:0000313" key="1">
    <source>
        <dbReference type="EMBL" id="KAK4223058.1"/>
    </source>
</evidence>
<reference evidence="1" key="1">
    <citation type="journal article" date="2023" name="Mol. Phylogenet. Evol.">
        <title>Genome-scale phylogeny and comparative genomics of the fungal order Sordariales.</title>
        <authorList>
            <person name="Hensen N."/>
            <person name="Bonometti L."/>
            <person name="Westerberg I."/>
            <person name="Brannstrom I.O."/>
            <person name="Guillou S."/>
            <person name="Cros-Aarteil S."/>
            <person name="Calhoun S."/>
            <person name="Haridas S."/>
            <person name="Kuo A."/>
            <person name="Mondo S."/>
            <person name="Pangilinan J."/>
            <person name="Riley R."/>
            <person name="LaButti K."/>
            <person name="Andreopoulos B."/>
            <person name="Lipzen A."/>
            <person name="Chen C."/>
            <person name="Yan M."/>
            <person name="Daum C."/>
            <person name="Ng V."/>
            <person name="Clum A."/>
            <person name="Steindorff A."/>
            <person name="Ohm R.A."/>
            <person name="Martin F."/>
            <person name="Silar P."/>
            <person name="Natvig D.O."/>
            <person name="Lalanne C."/>
            <person name="Gautier V."/>
            <person name="Ament-Velasquez S.L."/>
            <person name="Kruys A."/>
            <person name="Hutchinson M.I."/>
            <person name="Powell A.J."/>
            <person name="Barry K."/>
            <person name="Miller A.N."/>
            <person name="Grigoriev I.V."/>
            <person name="Debuchy R."/>
            <person name="Gladieux P."/>
            <person name="Hiltunen Thoren M."/>
            <person name="Johannesson H."/>
        </authorList>
    </citation>
    <scope>NUCLEOTIDE SEQUENCE</scope>
    <source>
        <strain evidence="1">CBS 990.96</strain>
    </source>
</reference>
<keyword evidence="2" id="KW-1185">Reference proteome</keyword>
<gene>
    <name evidence="1" type="ORF">QBC38DRAFT_426169</name>
</gene>
<comment type="caution">
    <text evidence="1">The sequence shown here is derived from an EMBL/GenBank/DDBJ whole genome shotgun (WGS) entry which is preliminary data.</text>
</comment>
<reference evidence="1" key="2">
    <citation type="submission" date="2023-05" db="EMBL/GenBank/DDBJ databases">
        <authorList>
            <consortium name="Lawrence Berkeley National Laboratory"/>
            <person name="Steindorff A."/>
            <person name="Hensen N."/>
            <person name="Bonometti L."/>
            <person name="Westerberg I."/>
            <person name="Brannstrom I.O."/>
            <person name="Guillou S."/>
            <person name="Cros-Aarteil S."/>
            <person name="Calhoun S."/>
            <person name="Haridas S."/>
            <person name="Kuo A."/>
            <person name="Mondo S."/>
            <person name="Pangilinan J."/>
            <person name="Riley R."/>
            <person name="Labutti K."/>
            <person name="Andreopoulos B."/>
            <person name="Lipzen A."/>
            <person name="Chen C."/>
            <person name="Yanf M."/>
            <person name="Daum C."/>
            <person name="Ng V."/>
            <person name="Clum A."/>
            <person name="Ohm R."/>
            <person name="Martin F."/>
            <person name="Silar P."/>
            <person name="Natvig D."/>
            <person name="Lalanne C."/>
            <person name="Gautier V."/>
            <person name="Ament-Velasquez S.L."/>
            <person name="Kruys A."/>
            <person name="Hutchinson M.I."/>
            <person name="Powell A.J."/>
            <person name="Barry K."/>
            <person name="Miller A.N."/>
            <person name="Grigoriev I.V."/>
            <person name="Debuchy R."/>
            <person name="Gladieux P."/>
            <person name="Thoren M.H."/>
            <person name="Johannesson H."/>
        </authorList>
    </citation>
    <scope>NUCLEOTIDE SEQUENCE</scope>
    <source>
        <strain evidence="1">CBS 990.96</strain>
    </source>
</reference>
<dbReference type="Proteomes" id="UP001301958">
    <property type="component" value="Unassembled WGS sequence"/>
</dbReference>
<dbReference type="EMBL" id="MU865442">
    <property type="protein sequence ID" value="KAK4223058.1"/>
    <property type="molecule type" value="Genomic_DNA"/>
</dbReference>
<evidence type="ECO:0000313" key="2">
    <source>
        <dbReference type="Proteomes" id="UP001301958"/>
    </source>
</evidence>
<accession>A0AAN7BG38</accession>
<sequence>MASITLTVLDANNLPIPDCVVSINGQPFGKTSPSGILSFSPPPNNIFNFLQVSHPQYVTEQTGFRGPISTAEYDNSLITRSSAATTFLTQILGRLESAPTIFKTDSEYSTLAGKNPNSAILFNLPRDPSLLAYRDHWNATRTPHLAEPKLLPFSPPPATAKGWEKFRTSPDSKPVDLMTLGRFFWTLYNNQYAIAIFSPNINSSTPLTQLDMVVFFSPTTAGWPAKYPFGFPPKTVDQSYMNLGRRYLVEDYGFVYNLLGRRRQAIMVMPICKQGDWGPFSSGEGLNRLCREVSVFLHRECRTSKLGFTGIGGVDRRVRHAGGTLRTIGVGIWSPTGFGKVPQVGRVVIGGFSSGIGPVKSVFGYRVPGNFDRKLWGCAGVGEAEAAWKKSWQEIWDLDGYHKETGGWQNFLDTALKWMMEDEGRMLRLFHSLEQPDPKAAGAHKLFQRLISEGPAYEQYKIPGAREIQGKRFTAIHVNGGYFLTDSDKEGYWPPLKGDDGHHAAPKVAFSHFVGLSPVGKVRS</sequence>
<proteinExistence type="predicted"/>